<feature type="transmembrane region" description="Helical" evidence="16">
    <location>
        <begin position="432"/>
        <end position="450"/>
    </location>
</feature>
<name>A0AA51RVP8_9GAMM</name>
<keyword evidence="8 16" id="KW-0915">Sodium</keyword>
<feature type="transmembrane region" description="Helical" evidence="16">
    <location>
        <begin position="66"/>
        <end position="86"/>
    </location>
</feature>
<keyword evidence="18" id="KW-1185">Reference proteome</keyword>
<keyword evidence="9 16" id="KW-0406">Ion transport</keyword>
<dbReference type="InterPro" id="IPR038377">
    <property type="entry name" value="Na/Glc_symporter_sf"/>
</dbReference>
<dbReference type="NCBIfam" id="TIGR02121">
    <property type="entry name" value="Na_Pro_sym"/>
    <property type="match status" value="1"/>
</dbReference>
<evidence type="ECO:0000256" key="1">
    <source>
        <dbReference type="ARBA" id="ARBA00004651"/>
    </source>
</evidence>
<comment type="catalytic activity">
    <reaction evidence="12">
        <text>L-proline(in) + Na(+)(in) = L-proline(out) + Na(+)(out)</text>
        <dbReference type="Rhea" id="RHEA:28967"/>
        <dbReference type="ChEBI" id="CHEBI:29101"/>
        <dbReference type="ChEBI" id="CHEBI:60039"/>
    </reaction>
</comment>
<dbReference type="GO" id="GO:0015824">
    <property type="term" value="P:proline transport"/>
    <property type="evidence" value="ECO:0007669"/>
    <property type="project" value="UniProtKB-UniRule"/>
</dbReference>
<evidence type="ECO:0000256" key="8">
    <source>
        <dbReference type="ARBA" id="ARBA00023053"/>
    </source>
</evidence>
<dbReference type="InterPro" id="IPR011851">
    <property type="entry name" value="Na/Pro_symporter"/>
</dbReference>
<evidence type="ECO:0000256" key="2">
    <source>
        <dbReference type="ARBA" id="ARBA00006434"/>
    </source>
</evidence>
<evidence type="ECO:0000256" key="5">
    <source>
        <dbReference type="ARBA" id="ARBA00022692"/>
    </source>
</evidence>
<dbReference type="GO" id="GO:0015193">
    <property type="term" value="F:L-proline transmembrane transporter activity"/>
    <property type="evidence" value="ECO:0007669"/>
    <property type="project" value="TreeGrafter"/>
</dbReference>
<dbReference type="EMBL" id="CP133548">
    <property type="protein sequence ID" value="WMS88518.1"/>
    <property type="molecule type" value="Genomic_DNA"/>
</dbReference>
<evidence type="ECO:0000256" key="9">
    <source>
        <dbReference type="ARBA" id="ARBA00023065"/>
    </source>
</evidence>
<proteinExistence type="inferred from homology"/>
<keyword evidence="16" id="KW-0997">Cell inner membrane</keyword>
<evidence type="ECO:0000256" key="3">
    <source>
        <dbReference type="ARBA" id="ARBA00022448"/>
    </source>
</evidence>
<sequence>MSTATLITFIIYLVGMLGIGVWAYFQTRNLSDYILGGRKLGGLVTGLSASASDMSGWLLLGVPGAIYAGGLGEMWIAVGLVIGAYFNWKITAPRLRVYTERANNAITLPEYFTHRFEDNSNLLRVISALVILIFFTVYVASGLTAGAKLFEASFEMDYQVALLIGAIVIVSYTFVGGFLAVSWTDVVQGLLMALALVVAPIVMFVELGSFESIQAGVIAVDSTKTDWFAGKSASDFLLSISFFSLMAWGLGYYGQPHLLARFMAAQSIQHVHRARRIAMSWMVISMLGALLVGYFAIAFFAGSEHAALLSGDSEKVFILATQVLFNEWFAGFLLAAILAAVMSTIDSQLLVTSSAVTEDFYRVFFRRMATDNELMWVGRIAVLLIAAIAILIAMDKDAKVLGLVSNAWAGFGAAFGPVIVISLLWKGMTRNGALAGMLGGAITVILWISFKQDMGGWMADTYEMIPGVIVSTVLILLLSKTQIPSITMVERHSQVLADLKQKG</sequence>
<feature type="transmembrane region" description="Helical" evidence="16">
    <location>
        <begin position="190"/>
        <end position="210"/>
    </location>
</feature>
<dbReference type="Pfam" id="PF00474">
    <property type="entry name" value="SSF"/>
    <property type="match status" value="1"/>
</dbReference>
<feature type="transmembrane region" description="Helical" evidence="16">
    <location>
        <begin position="462"/>
        <end position="479"/>
    </location>
</feature>
<gene>
    <name evidence="17" type="primary">putP</name>
    <name evidence="17" type="ORF">Q9312_06270</name>
</gene>
<feature type="transmembrane region" description="Helical" evidence="16">
    <location>
        <begin position="122"/>
        <end position="140"/>
    </location>
</feature>
<feature type="transmembrane region" description="Helical" evidence="16">
    <location>
        <begin position="376"/>
        <end position="394"/>
    </location>
</feature>
<dbReference type="GO" id="GO:0005886">
    <property type="term" value="C:plasma membrane"/>
    <property type="evidence" value="ECO:0007669"/>
    <property type="project" value="UniProtKB-SubCell"/>
</dbReference>
<feature type="transmembrane region" description="Helical" evidence="16">
    <location>
        <begin position="236"/>
        <end position="255"/>
    </location>
</feature>
<keyword evidence="7 16" id="KW-1133">Transmembrane helix</keyword>
<dbReference type="InterPro" id="IPR050277">
    <property type="entry name" value="Sodium:Solute_Symporter"/>
</dbReference>
<evidence type="ECO:0000256" key="16">
    <source>
        <dbReference type="RuleBase" id="RU366012"/>
    </source>
</evidence>
<comment type="subcellular location">
    <subcellularLocation>
        <location evidence="16">Cell inner membrane</location>
        <topology evidence="16">Multi-pass membrane protein</topology>
    </subcellularLocation>
    <subcellularLocation>
        <location evidence="1">Cell membrane</location>
        <topology evidence="1">Multi-pass membrane protein</topology>
    </subcellularLocation>
</comment>
<dbReference type="GO" id="GO:0005298">
    <property type="term" value="F:proline:sodium symporter activity"/>
    <property type="evidence" value="ECO:0007669"/>
    <property type="project" value="UniProtKB-UniRule"/>
</dbReference>
<evidence type="ECO:0000256" key="7">
    <source>
        <dbReference type="ARBA" id="ARBA00022989"/>
    </source>
</evidence>
<evidence type="ECO:0000256" key="13">
    <source>
        <dbReference type="ARBA" id="ARBA00067214"/>
    </source>
</evidence>
<evidence type="ECO:0000256" key="12">
    <source>
        <dbReference type="ARBA" id="ARBA00033708"/>
    </source>
</evidence>
<feature type="transmembrane region" description="Helical" evidence="16">
    <location>
        <begin position="276"/>
        <end position="297"/>
    </location>
</feature>
<dbReference type="PANTHER" id="PTHR48086">
    <property type="entry name" value="SODIUM/PROLINE SYMPORTER-RELATED"/>
    <property type="match status" value="1"/>
</dbReference>
<keyword evidence="3 16" id="KW-0813">Transport</keyword>
<keyword evidence="10 16" id="KW-0472">Membrane</keyword>
<feature type="transmembrane region" description="Helical" evidence="16">
    <location>
        <begin position="317"/>
        <end position="341"/>
    </location>
</feature>
<evidence type="ECO:0000256" key="6">
    <source>
        <dbReference type="ARBA" id="ARBA00022847"/>
    </source>
</evidence>
<keyword evidence="5 16" id="KW-0812">Transmembrane</keyword>
<accession>A0AA51RVP8</accession>
<reference evidence="17 18" key="1">
    <citation type="submission" date="2023-08" db="EMBL/GenBank/DDBJ databases">
        <title>Pleionea litopenaei sp. nov., isolated from stomach of juvenile Litopenaeus vannamei.</title>
        <authorList>
            <person name="Rho A.M."/>
            <person name="Hwang C.Y."/>
        </authorList>
    </citation>
    <scope>NUCLEOTIDE SEQUENCE [LARGE SCALE GENOMIC DNA]</scope>
    <source>
        <strain evidence="17 18">HL-JVS1</strain>
    </source>
</reference>
<protein>
    <recommendedName>
        <fullName evidence="13 16">Sodium/proline symporter</fullName>
    </recommendedName>
    <alternativeName>
        <fullName evidence="14 16">Proline permease</fullName>
    </alternativeName>
</protein>
<dbReference type="PROSITE" id="PS50283">
    <property type="entry name" value="NA_SOLUT_SYMP_3"/>
    <property type="match status" value="1"/>
</dbReference>
<dbReference type="FunFam" id="1.20.1730.10:FF:000002">
    <property type="entry name" value="Sodium/proline symporter"/>
    <property type="match status" value="1"/>
</dbReference>
<feature type="transmembrane region" description="Helical" evidence="16">
    <location>
        <begin position="160"/>
        <end position="183"/>
    </location>
</feature>
<dbReference type="GO" id="GO:0031402">
    <property type="term" value="F:sodium ion binding"/>
    <property type="evidence" value="ECO:0007669"/>
    <property type="project" value="UniProtKB-UniRule"/>
</dbReference>
<keyword evidence="4" id="KW-1003">Cell membrane</keyword>
<dbReference type="Gene3D" id="1.20.1730.10">
    <property type="entry name" value="Sodium/glucose cotransporter"/>
    <property type="match status" value="1"/>
</dbReference>
<comment type="function">
    <text evidence="16">Catalyzes the sodium-dependent uptake of extracellular L-proline.</text>
</comment>
<keyword evidence="11 16" id="KW-0739">Sodium transport</keyword>
<keyword evidence="6 16" id="KW-0769">Symport</keyword>
<dbReference type="CDD" id="cd11475">
    <property type="entry name" value="SLC5sbd_PutP"/>
    <property type="match status" value="1"/>
</dbReference>
<dbReference type="Proteomes" id="UP001239782">
    <property type="component" value="Chromosome"/>
</dbReference>
<evidence type="ECO:0000313" key="18">
    <source>
        <dbReference type="Proteomes" id="UP001239782"/>
    </source>
</evidence>
<evidence type="ECO:0000256" key="15">
    <source>
        <dbReference type="RuleBase" id="RU362091"/>
    </source>
</evidence>
<organism evidence="17 18">
    <name type="scientific">Pleionea litopenaei</name>
    <dbReference type="NCBI Taxonomy" id="3070815"/>
    <lineage>
        <taxon>Bacteria</taxon>
        <taxon>Pseudomonadati</taxon>
        <taxon>Pseudomonadota</taxon>
        <taxon>Gammaproteobacteria</taxon>
        <taxon>Oceanospirillales</taxon>
        <taxon>Pleioneaceae</taxon>
        <taxon>Pleionea</taxon>
    </lineage>
</organism>
<evidence type="ECO:0000256" key="11">
    <source>
        <dbReference type="ARBA" id="ARBA00023201"/>
    </source>
</evidence>
<keyword evidence="16" id="KW-0029">Amino-acid transport</keyword>
<dbReference type="RefSeq" id="WP_309203732.1">
    <property type="nucleotide sequence ID" value="NZ_CP133548.1"/>
</dbReference>
<comment type="similarity">
    <text evidence="2 15">Belongs to the sodium:solute symporter (SSF) (TC 2.A.21) family.</text>
</comment>
<feature type="transmembrane region" description="Helical" evidence="16">
    <location>
        <begin position="6"/>
        <end position="25"/>
    </location>
</feature>
<evidence type="ECO:0000256" key="14">
    <source>
        <dbReference type="ARBA" id="ARBA00082709"/>
    </source>
</evidence>
<dbReference type="InterPro" id="IPR001734">
    <property type="entry name" value="Na/solute_symporter"/>
</dbReference>
<dbReference type="AlphaFoldDB" id="A0AA51RVP8"/>
<dbReference type="PANTHER" id="PTHR48086:SF3">
    <property type="entry name" value="SODIUM_PROLINE SYMPORTER"/>
    <property type="match status" value="1"/>
</dbReference>
<dbReference type="NCBIfam" id="TIGR00813">
    <property type="entry name" value="sss"/>
    <property type="match status" value="1"/>
</dbReference>
<evidence type="ECO:0000256" key="4">
    <source>
        <dbReference type="ARBA" id="ARBA00022475"/>
    </source>
</evidence>
<evidence type="ECO:0000313" key="17">
    <source>
        <dbReference type="EMBL" id="WMS88518.1"/>
    </source>
</evidence>
<evidence type="ECO:0000256" key="10">
    <source>
        <dbReference type="ARBA" id="ARBA00023136"/>
    </source>
</evidence>
<dbReference type="KEGG" id="plei:Q9312_06270"/>
<feature type="transmembrane region" description="Helical" evidence="16">
    <location>
        <begin position="406"/>
        <end position="425"/>
    </location>
</feature>